<dbReference type="RefSeq" id="XP_046017519.1">
    <property type="nucleotide sequence ID" value="XM_046152962.1"/>
</dbReference>
<sequence length="334" mass="36221">MHGIALPGYNSEPGRPQGYMSPYWFVPVSLTRSPFSPDSSLLHCTRESNRISSTYLVPYFASRHMRTTHGPSALLLNHGHTQSQYMAHSRARSALRRGLLSDCDVHSLAIEHHGRSQTATISLTNGASAVPERLGPCAEHVGQHGNPALDSQFLGLTTLFAPPISDHKIDIVAISGLGGYVFGLFKERGGEHMWLRDALPYYIVDPETGRPMARIVIYGYLSPVADSDSMQNVDDIAGQFREQLSGLVVVALGGDPSPRPVVFISHSLGGLVLKETIISLAASDDDVAARVRRAIYGLIFFGVPHAGMDNTSLMTMAREGPNRELVLSIGHTNS</sequence>
<dbReference type="Gene3D" id="3.40.50.1820">
    <property type="entry name" value="alpha/beta hydrolase"/>
    <property type="match status" value="1"/>
</dbReference>
<evidence type="ECO:0000313" key="8">
    <source>
        <dbReference type="Proteomes" id="UP000756346"/>
    </source>
</evidence>
<dbReference type="InterPro" id="IPR052374">
    <property type="entry name" value="SERAC1"/>
</dbReference>
<dbReference type="GO" id="GO:0016020">
    <property type="term" value="C:membrane"/>
    <property type="evidence" value="ECO:0007669"/>
    <property type="project" value="UniProtKB-SubCell"/>
</dbReference>
<keyword evidence="8" id="KW-1185">Reference proteome</keyword>
<dbReference type="PANTHER" id="PTHR48182:SF2">
    <property type="entry name" value="PROTEIN SERAC1"/>
    <property type="match status" value="1"/>
</dbReference>
<dbReference type="GO" id="GO:0005739">
    <property type="term" value="C:mitochondrion"/>
    <property type="evidence" value="ECO:0007669"/>
    <property type="project" value="UniProtKB-SubCell"/>
</dbReference>
<comment type="subcellular location">
    <subcellularLocation>
        <location evidence="2">Endoplasmic reticulum</location>
    </subcellularLocation>
    <subcellularLocation>
        <location evidence="3">Membrane</location>
    </subcellularLocation>
    <subcellularLocation>
        <location evidence="1">Mitochondrion</location>
    </subcellularLocation>
</comment>
<dbReference type="Proteomes" id="UP000756346">
    <property type="component" value="Unassembled WGS sequence"/>
</dbReference>
<keyword evidence="4" id="KW-0256">Endoplasmic reticulum</keyword>
<evidence type="ECO:0000256" key="3">
    <source>
        <dbReference type="ARBA" id="ARBA00004370"/>
    </source>
</evidence>
<dbReference type="InterPro" id="IPR029058">
    <property type="entry name" value="AB_hydrolase_fold"/>
</dbReference>
<organism evidence="7 8">
    <name type="scientific">Microdochium trichocladiopsis</name>
    <dbReference type="NCBI Taxonomy" id="1682393"/>
    <lineage>
        <taxon>Eukaryota</taxon>
        <taxon>Fungi</taxon>
        <taxon>Dikarya</taxon>
        <taxon>Ascomycota</taxon>
        <taxon>Pezizomycotina</taxon>
        <taxon>Sordariomycetes</taxon>
        <taxon>Xylariomycetidae</taxon>
        <taxon>Xylariales</taxon>
        <taxon>Microdochiaceae</taxon>
        <taxon>Microdochium</taxon>
    </lineage>
</organism>
<evidence type="ECO:0000256" key="6">
    <source>
        <dbReference type="ARBA" id="ARBA00023136"/>
    </source>
</evidence>
<keyword evidence="6" id="KW-0472">Membrane</keyword>
<gene>
    <name evidence="7" type="ORF">B0I36DRAFT_316105</name>
</gene>
<evidence type="ECO:0008006" key="9">
    <source>
        <dbReference type="Google" id="ProtNLM"/>
    </source>
</evidence>
<dbReference type="GO" id="GO:0005783">
    <property type="term" value="C:endoplasmic reticulum"/>
    <property type="evidence" value="ECO:0007669"/>
    <property type="project" value="UniProtKB-SubCell"/>
</dbReference>
<reference evidence="7" key="1">
    <citation type="journal article" date="2021" name="Nat. Commun.">
        <title>Genetic determinants of endophytism in the Arabidopsis root mycobiome.</title>
        <authorList>
            <person name="Mesny F."/>
            <person name="Miyauchi S."/>
            <person name="Thiergart T."/>
            <person name="Pickel B."/>
            <person name="Atanasova L."/>
            <person name="Karlsson M."/>
            <person name="Huettel B."/>
            <person name="Barry K.W."/>
            <person name="Haridas S."/>
            <person name="Chen C."/>
            <person name="Bauer D."/>
            <person name="Andreopoulos W."/>
            <person name="Pangilinan J."/>
            <person name="LaButti K."/>
            <person name="Riley R."/>
            <person name="Lipzen A."/>
            <person name="Clum A."/>
            <person name="Drula E."/>
            <person name="Henrissat B."/>
            <person name="Kohler A."/>
            <person name="Grigoriev I.V."/>
            <person name="Martin F.M."/>
            <person name="Hacquard S."/>
        </authorList>
    </citation>
    <scope>NUCLEOTIDE SEQUENCE</scope>
    <source>
        <strain evidence="7">MPI-CAGE-CH-0230</strain>
    </source>
</reference>
<evidence type="ECO:0000256" key="4">
    <source>
        <dbReference type="ARBA" id="ARBA00022824"/>
    </source>
</evidence>
<keyword evidence="5" id="KW-0496">Mitochondrion</keyword>
<comment type="caution">
    <text evidence="7">The sequence shown here is derived from an EMBL/GenBank/DDBJ whole genome shotgun (WGS) entry which is preliminary data.</text>
</comment>
<dbReference type="OrthoDB" id="21416at2759"/>
<dbReference type="GeneID" id="70182508"/>
<dbReference type="EMBL" id="JAGTJQ010000002">
    <property type="protein sequence ID" value="KAH7038398.1"/>
    <property type="molecule type" value="Genomic_DNA"/>
</dbReference>
<evidence type="ECO:0000256" key="5">
    <source>
        <dbReference type="ARBA" id="ARBA00023128"/>
    </source>
</evidence>
<protein>
    <recommendedName>
        <fullName evidence="9">DUF676 domain-containing protein</fullName>
    </recommendedName>
</protein>
<proteinExistence type="predicted"/>
<evidence type="ECO:0000313" key="7">
    <source>
        <dbReference type="EMBL" id="KAH7038398.1"/>
    </source>
</evidence>
<accession>A0A9P9BYV1</accession>
<dbReference type="PANTHER" id="PTHR48182">
    <property type="entry name" value="PROTEIN SERAC1"/>
    <property type="match status" value="1"/>
</dbReference>
<dbReference type="SUPFAM" id="SSF53474">
    <property type="entry name" value="alpha/beta-Hydrolases"/>
    <property type="match status" value="1"/>
</dbReference>
<dbReference type="AlphaFoldDB" id="A0A9P9BYV1"/>
<evidence type="ECO:0000256" key="1">
    <source>
        <dbReference type="ARBA" id="ARBA00004173"/>
    </source>
</evidence>
<evidence type="ECO:0000256" key="2">
    <source>
        <dbReference type="ARBA" id="ARBA00004240"/>
    </source>
</evidence>
<name>A0A9P9BYV1_9PEZI</name>